<evidence type="ECO:0000313" key="2">
    <source>
        <dbReference type="Proteomes" id="UP000828390"/>
    </source>
</evidence>
<protein>
    <submittedName>
        <fullName evidence="1">Uncharacterized protein</fullName>
    </submittedName>
</protein>
<accession>A0A9D4ITT7</accession>
<organism evidence="1 2">
    <name type="scientific">Dreissena polymorpha</name>
    <name type="common">Zebra mussel</name>
    <name type="synonym">Mytilus polymorpha</name>
    <dbReference type="NCBI Taxonomy" id="45954"/>
    <lineage>
        <taxon>Eukaryota</taxon>
        <taxon>Metazoa</taxon>
        <taxon>Spiralia</taxon>
        <taxon>Lophotrochozoa</taxon>
        <taxon>Mollusca</taxon>
        <taxon>Bivalvia</taxon>
        <taxon>Autobranchia</taxon>
        <taxon>Heteroconchia</taxon>
        <taxon>Euheterodonta</taxon>
        <taxon>Imparidentia</taxon>
        <taxon>Neoheterodontei</taxon>
        <taxon>Myida</taxon>
        <taxon>Dreissenoidea</taxon>
        <taxon>Dreissenidae</taxon>
        <taxon>Dreissena</taxon>
    </lineage>
</organism>
<sequence length="131" mass="15026">MTPVEVKKSMLVFKKSKQTEFRVGWSTVQQIFKGRIFIRNTFNTNVRSSKTSWTKKRPTASGITAYGSHPKLNVKANNAVPLNGQMGDRYQDISGRPSEMSALPVLFNPFHEKIMQTPQDRRQTNLQLEIR</sequence>
<gene>
    <name evidence="1" type="ORF">DPMN_162663</name>
</gene>
<comment type="caution">
    <text evidence="1">The sequence shown here is derived from an EMBL/GenBank/DDBJ whole genome shotgun (WGS) entry which is preliminary data.</text>
</comment>
<keyword evidence="2" id="KW-1185">Reference proteome</keyword>
<dbReference type="Proteomes" id="UP000828390">
    <property type="component" value="Unassembled WGS sequence"/>
</dbReference>
<dbReference type="EMBL" id="JAIWYP010000008">
    <property type="protein sequence ID" value="KAH3784699.1"/>
    <property type="molecule type" value="Genomic_DNA"/>
</dbReference>
<reference evidence="1" key="2">
    <citation type="submission" date="2020-11" db="EMBL/GenBank/DDBJ databases">
        <authorList>
            <person name="McCartney M.A."/>
            <person name="Auch B."/>
            <person name="Kono T."/>
            <person name="Mallez S."/>
            <person name="Becker A."/>
            <person name="Gohl D.M."/>
            <person name="Silverstein K.A.T."/>
            <person name="Koren S."/>
            <person name="Bechman K.B."/>
            <person name="Herman A."/>
            <person name="Abrahante J.E."/>
            <person name="Garbe J."/>
        </authorList>
    </citation>
    <scope>NUCLEOTIDE SEQUENCE</scope>
    <source>
        <strain evidence="1">Duluth1</strain>
        <tissue evidence="1">Whole animal</tissue>
    </source>
</reference>
<dbReference type="AlphaFoldDB" id="A0A9D4ITT7"/>
<name>A0A9D4ITT7_DREPO</name>
<reference evidence="1" key="1">
    <citation type="journal article" date="2019" name="bioRxiv">
        <title>The Genome of the Zebra Mussel, Dreissena polymorpha: A Resource for Invasive Species Research.</title>
        <authorList>
            <person name="McCartney M.A."/>
            <person name="Auch B."/>
            <person name="Kono T."/>
            <person name="Mallez S."/>
            <person name="Zhang Y."/>
            <person name="Obille A."/>
            <person name="Becker A."/>
            <person name="Abrahante J.E."/>
            <person name="Garbe J."/>
            <person name="Badalamenti J.P."/>
            <person name="Herman A."/>
            <person name="Mangelson H."/>
            <person name="Liachko I."/>
            <person name="Sullivan S."/>
            <person name="Sone E.D."/>
            <person name="Koren S."/>
            <person name="Silverstein K.A.T."/>
            <person name="Beckman K.B."/>
            <person name="Gohl D.M."/>
        </authorList>
    </citation>
    <scope>NUCLEOTIDE SEQUENCE</scope>
    <source>
        <strain evidence="1">Duluth1</strain>
        <tissue evidence="1">Whole animal</tissue>
    </source>
</reference>
<proteinExistence type="predicted"/>
<evidence type="ECO:0000313" key="1">
    <source>
        <dbReference type="EMBL" id="KAH3784699.1"/>
    </source>
</evidence>